<protein>
    <submittedName>
        <fullName evidence="1">Uncharacterized protein</fullName>
    </submittedName>
</protein>
<reference evidence="2" key="1">
    <citation type="submission" date="2009-08" db="EMBL/GenBank/DDBJ databases">
        <title>The complete genome of Chitinophaga pinensis DSM 2588.</title>
        <authorList>
            <consortium name="US DOE Joint Genome Institute (JGI-PGF)"/>
            <person name="Lucas S."/>
            <person name="Copeland A."/>
            <person name="Lapidus A."/>
            <person name="Glavina del Rio T."/>
            <person name="Dalin E."/>
            <person name="Tice H."/>
            <person name="Bruce D."/>
            <person name="Goodwin L."/>
            <person name="Pitluck S."/>
            <person name="Kyrpides N."/>
            <person name="Mavromatis K."/>
            <person name="Ivanova N."/>
            <person name="Mikhailova N."/>
            <person name="Sims D."/>
            <person name="Meinche L."/>
            <person name="Brettin T."/>
            <person name="Detter J.C."/>
            <person name="Han C."/>
            <person name="Larimer F."/>
            <person name="Land M."/>
            <person name="Hauser L."/>
            <person name="Markowitz V."/>
            <person name="Cheng J.-F."/>
            <person name="Hugenholtz P."/>
            <person name="Woyke T."/>
            <person name="Wu D."/>
            <person name="Spring S."/>
            <person name="Klenk H.-P."/>
            <person name="Eisen J.A."/>
        </authorList>
    </citation>
    <scope>NUCLEOTIDE SEQUENCE [LARGE SCALE GENOMIC DNA]</scope>
    <source>
        <strain evidence="2">ATCC 43595 / DSM 2588 / LMG 13176 / NBRC 15968 / NCIMB 11800 / UQM 2034</strain>
    </source>
</reference>
<dbReference type="EMBL" id="CP001699">
    <property type="protein sequence ID" value="ACU60549.1"/>
    <property type="molecule type" value="Genomic_DNA"/>
</dbReference>
<gene>
    <name evidence="1" type="ordered locus">Cpin_3080</name>
</gene>
<organism evidence="1 2">
    <name type="scientific">Chitinophaga pinensis (strain ATCC 43595 / DSM 2588 / LMG 13176 / NBRC 15968 / NCIMB 11800 / UQM 2034)</name>
    <dbReference type="NCBI Taxonomy" id="485918"/>
    <lineage>
        <taxon>Bacteria</taxon>
        <taxon>Pseudomonadati</taxon>
        <taxon>Bacteroidota</taxon>
        <taxon>Chitinophagia</taxon>
        <taxon>Chitinophagales</taxon>
        <taxon>Chitinophagaceae</taxon>
        <taxon>Chitinophaga</taxon>
    </lineage>
</organism>
<sequence length="54" mass="6322">MLLSDCYKLKEVNKNSLLQIVCKRRSKQRDKSNENNSFTYIITSSSIDIILITR</sequence>
<accession>A0A979G4C3</accession>
<dbReference type="KEGG" id="cpi:Cpin_3080"/>
<name>A0A979G4C3_CHIPD</name>
<evidence type="ECO:0000313" key="1">
    <source>
        <dbReference type="EMBL" id="ACU60549.1"/>
    </source>
</evidence>
<proteinExistence type="predicted"/>
<dbReference type="Proteomes" id="UP000002215">
    <property type="component" value="Chromosome"/>
</dbReference>
<evidence type="ECO:0000313" key="2">
    <source>
        <dbReference type="Proteomes" id="UP000002215"/>
    </source>
</evidence>
<reference evidence="1 2" key="2">
    <citation type="journal article" date="2010" name="Stand. Genomic Sci.">
        <title>Complete genome sequence of Chitinophaga pinensis type strain (UQM 2034).</title>
        <authorList>
            <person name="Glavina Del Rio T."/>
            <person name="Abt B."/>
            <person name="Spring S."/>
            <person name="Lapidus A."/>
            <person name="Nolan M."/>
            <person name="Tice H."/>
            <person name="Copeland A."/>
            <person name="Cheng J.F."/>
            <person name="Chen F."/>
            <person name="Bruce D."/>
            <person name="Goodwin L."/>
            <person name="Pitluck S."/>
            <person name="Ivanova N."/>
            <person name="Mavromatis K."/>
            <person name="Mikhailova N."/>
            <person name="Pati A."/>
            <person name="Chen A."/>
            <person name="Palaniappan K."/>
            <person name="Land M."/>
            <person name="Hauser L."/>
            <person name="Chang Y.J."/>
            <person name="Jeffries C.D."/>
            <person name="Chain P."/>
            <person name="Saunders E."/>
            <person name="Detter J.C."/>
            <person name="Brettin T."/>
            <person name="Rohde M."/>
            <person name="Goker M."/>
            <person name="Bristow J."/>
            <person name="Eisen J.A."/>
            <person name="Markowitz V."/>
            <person name="Hugenholtz P."/>
            <person name="Kyrpides N.C."/>
            <person name="Klenk H.P."/>
            <person name="Lucas S."/>
        </authorList>
    </citation>
    <scope>NUCLEOTIDE SEQUENCE [LARGE SCALE GENOMIC DNA]</scope>
    <source>
        <strain evidence="2">ATCC 43595 / DSM 2588 / LMG 13176 / NBRC 15968 / NCIMB 11800 / UQM 2034</strain>
    </source>
</reference>
<dbReference type="AlphaFoldDB" id="A0A979G4C3"/>